<gene>
    <name evidence="2" type="ORF">Azoinq_08380</name>
</gene>
<dbReference type="AlphaFoldDB" id="A0A975SKA1"/>
<dbReference type="Proteomes" id="UP000683428">
    <property type="component" value="Chromosome"/>
</dbReference>
<keyword evidence="1" id="KW-1133">Transmembrane helix</keyword>
<name>A0A975SKA1_9RHOO</name>
<dbReference type="KEGG" id="aiq:Azoinq_08380"/>
<reference evidence="2" key="1">
    <citation type="submission" date="2020-11" db="EMBL/GenBank/DDBJ databases">
        <title>Azospira inquinata sp. nov.</title>
        <authorList>
            <person name="Moe W.M."/>
            <person name="Mikes M.C."/>
        </authorList>
    </citation>
    <scope>NUCLEOTIDE SEQUENCE</scope>
    <source>
        <strain evidence="2">Azo-3</strain>
    </source>
</reference>
<sequence length="161" mass="16921">MKTFDKSRGFTLIELVMVIVILGVLAAVALPKFLDFGTDARVAVLKQTAGAMTTAANFGGARCQMTPGCANSGWSNNPVQSPDGTSGDMYNGFPTANADAADSHISHWFSISDDFVLSSSNIEYSDFSLKGAPEPSACAVRYQYAANYGEVPVVTITSSGC</sequence>
<dbReference type="NCBIfam" id="TIGR02532">
    <property type="entry name" value="IV_pilin_GFxxxE"/>
    <property type="match status" value="1"/>
</dbReference>
<feature type="transmembrane region" description="Helical" evidence="1">
    <location>
        <begin position="12"/>
        <end position="34"/>
    </location>
</feature>
<keyword evidence="1" id="KW-0472">Membrane</keyword>
<organism evidence="2 3">
    <name type="scientific">Azospira inquinata</name>
    <dbReference type="NCBI Taxonomy" id="2785627"/>
    <lineage>
        <taxon>Bacteria</taxon>
        <taxon>Pseudomonadati</taxon>
        <taxon>Pseudomonadota</taxon>
        <taxon>Betaproteobacteria</taxon>
        <taxon>Rhodocyclales</taxon>
        <taxon>Rhodocyclaceae</taxon>
        <taxon>Azospira</taxon>
    </lineage>
</organism>
<dbReference type="PROSITE" id="PS00409">
    <property type="entry name" value="PROKAR_NTER_METHYL"/>
    <property type="match status" value="1"/>
</dbReference>
<accession>A0A975SKA1</accession>
<dbReference type="RefSeq" id="WP_216130075.1">
    <property type="nucleotide sequence ID" value="NZ_CP064782.1"/>
</dbReference>
<evidence type="ECO:0000313" key="2">
    <source>
        <dbReference type="EMBL" id="QWT47893.1"/>
    </source>
</evidence>
<evidence type="ECO:0000256" key="1">
    <source>
        <dbReference type="SAM" id="Phobius"/>
    </source>
</evidence>
<protein>
    <submittedName>
        <fullName evidence="2">Type II secretion system protein</fullName>
    </submittedName>
</protein>
<dbReference type="EMBL" id="CP064782">
    <property type="protein sequence ID" value="QWT47893.1"/>
    <property type="molecule type" value="Genomic_DNA"/>
</dbReference>
<evidence type="ECO:0000313" key="3">
    <source>
        <dbReference type="Proteomes" id="UP000683428"/>
    </source>
</evidence>
<dbReference type="InterPro" id="IPR012902">
    <property type="entry name" value="N_methyl_site"/>
</dbReference>
<proteinExistence type="predicted"/>
<keyword evidence="3" id="KW-1185">Reference proteome</keyword>
<keyword evidence="1" id="KW-0812">Transmembrane</keyword>
<dbReference type="Pfam" id="PF07963">
    <property type="entry name" value="N_methyl"/>
    <property type="match status" value="1"/>
</dbReference>